<keyword evidence="9" id="KW-1185">Reference proteome</keyword>
<gene>
    <name evidence="8" type="ORF">M408DRAFT_47848</name>
</gene>
<evidence type="ECO:0000256" key="1">
    <source>
        <dbReference type="ARBA" id="ARBA00004651"/>
    </source>
</evidence>
<dbReference type="PANTHER" id="PTHR34187">
    <property type="entry name" value="FGR18P"/>
    <property type="match status" value="1"/>
</dbReference>
<evidence type="ECO:0000259" key="7">
    <source>
        <dbReference type="Pfam" id="PF02656"/>
    </source>
</evidence>
<accession>A0A0C2WWJ6</accession>
<name>A0A0C2WWJ6_SERVB</name>
<dbReference type="InterPro" id="IPR003807">
    <property type="entry name" value="DUF202"/>
</dbReference>
<dbReference type="HOGENOM" id="CLU_120561_2_0_1"/>
<dbReference type="PANTHER" id="PTHR34187:SF2">
    <property type="entry name" value="DUF202 DOMAIN-CONTAINING PROTEIN"/>
    <property type="match status" value="1"/>
</dbReference>
<evidence type="ECO:0000256" key="5">
    <source>
        <dbReference type="ARBA" id="ARBA00023136"/>
    </source>
</evidence>
<evidence type="ECO:0000256" key="6">
    <source>
        <dbReference type="SAM" id="Phobius"/>
    </source>
</evidence>
<reference evidence="8 9" key="1">
    <citation type="submission" date="2014-04" db="EMBL/GenBank/DDBJ databases">
        <authorList>
            <consortium name="DOE Joint Genome Institute"/>
            <person name="Kuo A."/>
            <person name="Zuccaro A."/>
            <person name="Kohler A."/>
            <person name="Nagy L.G."/>
            <person name="Floudas D."/>
            <person name="Copeland A."/>
            <person name="Barry K.W."/>
            <person name="Cichocki N."/>
            <person name="Veneault-Fourrey C."/>
            <person name="LaButti K."/>
            <person name="Lindquist E.A."/>
            <person name="Lipzen A."/>
            <person name="Lundell T."/>
            <person name="Morin E."/>
            <person name="Murat C."/>
            <person name="Sun H."/>
            <person name="Tunlid A."/>
            <person name="Henrissat B."/>
            <person name="Grigoriev I.V."/>
            <person name="Hibbett D.S."/>
            <person name="Martin F."/>
            <person name="Nordberg H.P."/>
            <person name="Cantor M.N."/>
            <person name="Hua S.X."/>
        </authorList>
    </citation>
    <scope>NUCLEOTIDE SEQUENCE [LARGE SCALE GENOMIC DNA]</scope>
    <source>
        <strain evidence="8 9">MAFF 305830</strain>
    </source>
</reference>
<organism evidence="8 9">
    <name type="scientific">Serendipita vermifera MAFF 305830</name>
    <dbReference type="NCBI Taxonomy" id="933852"/>
    <lineage>
        <taxon>Eukaryota</taxon>
        <taxon>Fungi</taxon>
        <taxon>Dikarya</taxon>
        <taxon>Basidiomycota</taxon>
        <taxon>Agaricomycotina</taxon>
        <taxon>Agaricomycetes</taxon>
        <taxon>Sebacinales</taxon>
        <taxon>Serendipitaceae</taxon>
        <taxon>Serendipita</taxon>
    </lineage>
</organism>
<evidence type="ECO:0000256" key="2">
    <source>
        <dbReference type="ARBA" id="ARBA00022475"/>
    </source>
</evidence>
<proteinExistence type="predicted"/>
<feature type="non-terminal residue" evidence="8">
    <location>
        <position position="1"/>
    </location>
</feature>
<protein>
    <recommendedName>
        <fullName evidence="7">DUF202 domain-containing protein</fullName>
    </recommendedName>
</protein>
<comment type="subcellular location">
    <subcellularLocation>
        <location evidence="1">Cell membrane</location>
        <topology evidence="1">Multi-pass membrane protein</topology>
    </subcellularLocation>
</comment>
<evidence type="ECO:0000313" key="8">
    <source>
        <dbReference type="EMBL" id="KIM21732.1"/>
    </source>
</evidence>
<keyword evidence="4 6" id="KW-1133">Transmembrane helix</keyword>
<evidence type="ECO:0000256" key="4">
    <source>
        <dbReference type="ARBA" id="ARBA00022989"/>
    </source>
</evidence>
<reference evidence="9" key="2">
    <citation type="submission" date="2015-01" db="EMBL/GenBank/DDBJ databases">
        <title>Evolutionary Origins and Diversification of the Mycorrhizal Mutualists.</title>
        <authorList>
            <consortium name="DOE Joint Genome Institute"/>
            <consortium name="Mycorrhizal Genomics Consortium"/>
            <person name="Kohler A."/>
            <person name="Kuo A."/>
            <person name="Nagy L.G."/>
            <person name="Floudas D."/>
            <person name="Copeland A."/>
            <person name="Barry K.W."/>
            <person name="Cichocki N."/>
            <person name="Veneault-Fourrey C."/>
            <person name="LaButti K."/>
            <person name="Lindquist E.A."/>
            <person name="Lipzen A."/>
            <person name="Lundell T."/>
            <person name="Morin E."/>
            <person name="Murat C."/>
            <person name="Riley R."/>
            <person name="Ohm R."/>
            <person name="Sun H."/>
            <person name="Tunlid A."/>
            <person name="Henrissat B."/>
            <person name="Grigoriev I.V."/>
            <person name="Hibbett D.S."/>
            <person name="Martin F."/>
        </authorList>
    </citation>
    <scope>NUCLEOTIDE SEQUENCE [LARGE SCALE GENOMIC DNA]</scope>
    <source>
        <strain evidence="9">MAFF 305830</strain>
    </source>
</reference>
<dbReference type="Pfam" id="PF02656">
    <property type="entry name" value="DUF202"/>
    <property type="match status" value="1"/>
</dbReference>
<feature type="non-terminal residue" evidence="8">
    <location>
        <position position="102"/>
    </location>
</feature>
<dbReference type="InterPro" id="IPR052053">
    <property type="entry name" value="IM_YidH-like"/>
</dbReference>
<keyword evidence="2" id="KW-1003">Cell membrane</keyword>
<feature type="transmembrane region" description="Helical" evidence="6">
    <location>
        <begin position="59"/>
        <end position="82"/>
    </location>
</feature>
<dbReference type="EMBL" id="KN824373">
    <property type="protein sequence ID" value="KIM21732.1"/>
    <property type="molecule type" value="Genomic_DNA"/>
</dbReference>
<feature type="domain" description="DUF202" evidence="7">
    <location>
        <begin position="15"/>
        <end position="86"/>
    </location>
</feature>
<sequence>SFKTISVDNVGSEARDFCAIERTYLSHIRLGLLLSLLSAAILLNARLPDPTTESNPSIHPYTITLGSLYFVASILGLGAALFNYEKLWKGLKDGAAFVQSSR</sequence>
<keyword evidence="3 6" id="KW-0812">Transmembrane</keyword>
<dbReference type="GO" id="GO:0005886">
    <property type="term" value="C:plasma membrane"/>
    <property type="evidence" value="ECO:0007669"/>
    <property type="project" value="UniProtKB-SubCell"/>
</dbReference>
<feature type="transmembrane region" description="Helical" evidence="6">
    <location>
        <begin position="30"/>
        <end position="47"/>
    </location>
</feature>
<keyword evidence="5 6" id="KW-0472">Membrane</keyword>
<evidence type="ECO:0000256" key="3">
    <source>
        <dbReference type="ARBA" id="ARBA00022692"/>
    </source>
</evidence>
<dbReference type="AlphaFoldDB" id="A0A0C2WWJ6"/>
<dbReference type="Proteomes" id="UP000054097">
    <property type="component" value="Unassembled WGS sequence"/>
</dbReference>
<evidence type="ECO:0000313" key="9">
    <source>
        <dbReference type="Proteomes" id="UP000054097"/>
    </source>
</evidence>
<dbReference type="OrthoDB" id="5525680at2759"/>